<feature type="domain" description="Glycosyltransferase 2-like" evidence="1">
    <location>
        <begin position="6"/>
        <end position="147"/>
    </location>
</feature>
<dbReference type="PANTHER" id="PTHR43685:SF2">
    <property type="entry name" value="GLYCOSYLTRANSFERASE 2-LIKE DOMAIN-CONTAINING PROTEIN"/>
    <property type="match status" value="1"/>
</dbReference>
<evidence type="ECO:0000259" key="1">
    <source>
        <dbReference type="Pfam" id="PF00535"/>
    </source>
</evidence>
<dbReference type="InterPro" id="IPR001173">
    <property type="entry name" value="Glyco_trans_2-like"/>
</dbReference>
<dbReference type="RefSeq" id="WP_015470095.1">
    <property type="nucleotide sequence ID" value="NC_020813.1"/>
</dbReference>
<dbReference type="PATRIC" id="fig|1184267.3.peg.1407"/>
<keyword evidence="3" id="KW-1185">Reference proteome</keyword>
<dbReference type="InterPro" id="IPR050834">
    <property type="entry name" value="Glycosyltransf_2"/>
</dbReference>
<dbReference type="STRING" id="1184267.A11Q_1389"/>
<sequence length="327" mass="37783">MTPSISIIIPSIGVDLDRLEQLLNSIQKQIFKTPNRSIETLVVFNGGVTQKKNELQKRFSSYLSTPNIHFLFSEKIGANIARNIGIQESKAELLLFLDDDCELDIVRFLDIHIDLHQANPSTFAFGGGYQLPASTKFFDEIYNYIQQQWLLWGKKQEGAANEVQFLLGGNFSAKKSLIQISGISFDENLIYGGTEMDFFRASEAKGLKKVLIDLDLIHHTQESFFGLTRKTIKQGMGASYSDQKFNSTFRLASYRSLRDEKPFLYRVVLWYLNYAFWYGYYRQQKALWKIIPHFFRDQVSSLNQGRYHLMDKLKKDIQSKQDGGSRF</sequence>
<dbReference type="EMBL" id="CP003537">
    <property type="protein sequence ID" value="AGH95605.1"/>
    <property type="molecule type" value="Genomic_DNA"/>
</dbReference>
<dbReference type="KEGG" id="bex:A11Q_1389"/>
<organism evidence="2 3">
    <name type="scientific">Pseudobdellovibrio exovorus JSS</name>
    <dbReference type="NCBI Taxonomy" id="1184267"/>
    <lineage>
        <taxon>Bacteria</taxon>
        <taxon>Pseudomonadati</taxon>
        <taxon>Bdellovibrionota</taxon>
        <taxon>Bdellovibrionia</taxon>
        <taxon>Bdellovibrionales</taxon>
        <taxon>Pseudobdellovibrionaceae</taxon>
        <taxon>Pseudobdellovibrio</taxon>
    </lineage>
</organism>
<dbReference type="SUPFAM" id="SSF53448">
    <property type="entry name" value="Nucleotide-diphospho-sugar transferases"/>
    <property type="match status" value="1"/>
</dbReference>
<dbReference type="AlphaFoldDB" id="M4VAV8"/>
<reference evidence="2 3" key="1">
    <citation type="journal article" date="2013" name="ISME J.">
        <title>By their genes ye shall know them: genomic signatures of predatory bacteria.</title>
        <authorList>
            <person name="Pasternak Z."/>
            <person name="Pietrokovski S."/>
            <person name="Rotem O."/>
            <person name="Gophna U."/>
            <person name="Lurie-Weinberger M.N."/>
            <person name="Jurkevitch E."/>
        </authorList>
    </citation>
    <scope>NUCLEOTIDE SEQUENCE [LARGE SCALE GENOMIC DNA]</scope>
    <source>
        <strain evidence="2 3">JSS</strain>
    </source>
</reference>
<dbReference type="eggNOG" id="COG1216">
    <property type="taxonomic scope" value="Bacteria"/>
</dbReference>
<dbReference type="PANTHER" id="PTHR43685">
    <property type="entry name" value="GLYCOSYLTRANSFERASE"/>
    <property type="match status" value="1"/>
</dbReference>
<name>M4VAV8_9BACT</name>
<dbReference type="Gene3D" id="3.90.550.10">
    <property type="entry name" value="Spore Coat Polysaccharide Biosynthesis Protein SpsA, Chain A"/>
    <property type="match status" value="1"/>
</dbReference>
<dbReference type="HOGENOM" id="CLU_849062_0_0_7"/>
<evidence type="ECO:0000313" key="2">
    <source>
        <dbReference type="EMBL" id="AGH95605.1"/>
    </source>
</evidence>
<evidence type="ECO:0000313" key="3">
    <source>
        <dbReference type="Proteomes" id="UP000012040"/>
    </source>
</evidence>
<dbReference type="Proteomes" id="UP000012040">
    <property type="component" value="Chromosome"/>
</dbReference>
<accession>M4VAV8</accession>
<dbReference type="CDD" id="cd00761">
    <property type="entry name" value="Glyco_tranf_GTA_type"/>
    <property type="match status" value="1"/>
</dbReference>
<protein>
    <recommendedName>
        <fullName evidence="1">Glycosyltransferase 2-like domain-containing protein</fullName>
    </recommendedName>
</protein>
<dbReference type="InterPro" id="IPR029044">
    <property type="entry name" value="Nucleotide-diphossugar_trans"/>
</dbReference>
<proteinExistence type="predicted"/>
<gene>
    <name evidence="2" type="ORF">A11Q_1389</name>
</gene>
<dbReference type="Pfam" id="PF00535">
    <property type="entry name" value="Glycos_transf_2"/>
    <property type="match status" value="1"/>
</dbReference>